<gene>
    <name evidence="9" type="primary">cobD</name>
    <name evidence="10" type="ordered locus">DaAHT2_1590</name>
</gene>
<organism evidence="10 11">
    <name type="scientific">Desulfurivibrio alkaliphilus (strain DSM 19089 / UNIQEM U267 / AHT2)</name>
    <dbReference type="NCBI Taxonomy" id="589865"/>
    <lineage>
        <taxon>Bacteria</taxon>
        <taxon>Pseudomonadati</taxon>
        <taxon>Thermodesulfobacteriota</taxon>
        <taxon>Desulfobulbia</taxon>
        <taxon>Desulfobulbales</taxon>
        <taxon>Desulfobulbaceae</taxon>
        <taxon>Desulfurivibrio</taxon>
    </lineage>
</organism>
<evidence type="ECO:0000256" key="5">
    <source>
        <dbReference type="ARBA" id="ARBA00022573"/>
    </source>
</evidence>
<feature type="transmembrane region" description="Helical" evidence="9">
    <location>
        <begin position="298"/>
        <end position="317"/>
    </location>
</feature>
<feature type="transmembrane region" description="Helical" evidence="9">
    <location>
        <begin position="155"/>
        <end position="176"/>
    </location>
</feature>
<evidence type="ECO:0000256" key="1">
    <source>
        <dbReference type="ARBA" id="ARBA00004651"/>
    </source>
</evidence>
<dbReference type="EMBL" id="CP001940">
    <property type="protein sequence ID" value="ADH86285.1"/>
    <property type="molecule type" value="Genomic_DNA"/>
</dbReference>
<protein>
    <recommendedName>
        <fullName evidence="9">Cobalamin biosynthesis protein CobD</fullName>
    </recommendedName>
</protein>
<dbReference type="OrthoDB" id="9811967at2"/>
<evidence type="ECO:0000313" key="11">
    <source>
        <dbReference type="Proteomes" id="UP000001508"/>
    </source>
</evidence>
<keyword evidence="8 9" id="KW-0472">Membrane</keyword>
<dbReference type="Pfam" id="PF03186">
    <property type="entry name" value="CobD_Cbib"/>
    <property type="match status" value="1"/>
</dbReference>
<dbReference type="PANTHER" id="PTHR34308">
    <property type="entry name" value="COBALAMIN BIOSYNTHESIS PROTEIN CBIB"/>
    <property type="match status" value="1"/>
</dbReference>
<dbReference type="GO" id="GO:0015420">
    <property type="term" value="F:ABC-type vitamin B12 transporter activity"/>
    <property type="evidence" value="ECO:0007669"/>
    <property type="project" value="UniProtKB-UniRule"/>
</dbReference>
<name>D6Z410_DESAT</name>
<reference evidence="11" key="1">
    <citation type="submission" date="2010-02" db="EMBL/GenBank/DDBJ databases">
        <title>Complete sequence of Desulfurivibrio alkaliphilus AHT2.</title>
        <authorList>
            <consortium name="US DOE Joint Genome Institute"/>
            <person name="Pitluck S."/>
            <person name="Chertkov O."/>
            <person name="Detter J.C."/>
            <person name="Han C."/>
            <person name="Tapia R."/>
            <person name="Larimer F."/>
            <person name="Land M."/>
            <person name="Hauser L."/>
            <person name="Kyrpides N."/>
            <person name="Mikhailova N."/>
            <person name="Sorokin D.Y."/>
            <person name="Muyzer G."/>
            <person name="Woyke T."/>
        </authorList>
    </citation>
    <scope>NUCLEOTIDE SEQUENCE [LARGE SCALE GENOMIC DNA]</scope>
    <source>
        <strain evidence="11">DSM 19089 / UNIQEM U267 / AHT2</strain>
    </source>
</reference>
<evidence type="ECO:0000256" key="9">
    <source>
        <dbReference type="HAMAP-Rule" id="MF_00024"/>
    </source>
</evidence>
<accession>D6Z410</accession>
<dbReference type="PANTHER" id="PTHR34308:SF1">
    <property type="entry name" value="COBALAMIN BIOSYNTHESIS PROTEIN CBIB"/>
    <property type="match status" value="1"/>
</dbReference>
<dbReference type="eggNOG" id="COG1270">
    <property type="taxonomic scope" value="Bacteria"/>
</dbReference>
<evidence type="ECO:0000313" key="10">
    <source>
        <dbReference type="EMBL" id="ADH86285.1"/>
    </source>
</evidence>
<dbReference type="Proteomes" id="UP000001508">
    <property type="component" value="Chromosome"/>
</dbReference>
<comment type="function">
    <text evidence="9">Converts cobyric acid to cobinamide by the addition of aminopropanol on the F carboxylic group.</text>
</comment>
<dbReference type="KEGG" id="dak:DaAHT2_1590"/>
<dbReference type="HOGENOM" id="CLU_054212_0_0_7"/>
<keyword evidence="6 9" id="KW-0812">Transmembrane</keyword>
<keyword evidence="11" id="KW-1185">Reference proteome</keyword>
<proteinExistence type="inferred from homology"/>
<dbReference type="InterPro" id="IPR004485">
    <property type="entry name" value="Cobalamin_biosynth_CobD/CbiB"/>
</dbReference>
<feature type="transmembrane region" description="Helical" evidence="9">
    <location>
        <begin position="55"/>
        <end position="75"/>
    </location>
</feature>
<keyword evidence="4 9" id="KW-1003">Cell membrane</keyword>
<evidence type="ECO:0000256" key="4">
    <source>
        <dbReference type="ARBA" id="ARBA00022475"/>
    </source>
</evidence>
<evidence type="ECO:0000256" key="3">
    <source>
        <dbReference type="ARBA" id="ARBA00006263"/>
    </source>
</evidence>
<sequence>MLTFPPLLITLAFCIDALVGDPPRLPHPVRLIGAVIARLEALLRRLGNLRLAGVLLAVMVPLGAGAAGLALTYLAAGRGGWAGLLAALLVLYLTAATISARELLLRVREVLACEDLPRARELLSHIVGRDTAALDADGVRRAALETLAENASDGIVAPLFYLGLGGLPLALAYKAVNTLDSMVGYKNEKYAELGRASAKLDDLANYLPARLTGLLIIVAVWLLDHGRPGRAAAAWRIMRRDGRNHASPNSGIPEAALAGALGIQLGGPTSYFGQLKDKPFIGDNRHQLRAAGQEARTIIRLTALLALLAAILLAGAGEALSW</sequence>
<dbReference type="AlphaFoldDB" id="D6Z410"/>
<evidence type="ECO:0000256" key="8">
    <source>
        <dbReference type="ARBA" id="ARBA00023136"/>
    </source>
</evidence>
<comment type="subcellular location">
    <subcellularLocation>
        <location evidence="1 9">Cell membrane</location>
        <topology evidence="1 9">Multi-pass membrane protein</topology>
    </subcellularLocation>
</comment>
<evidence type="ECO:0000256" key="2">
    <source>
        <dbReference type="ARBA" id="ARBA00004953"/>
    </source>
</evidence>
<comment type="pathway">
    <text evidence="2 9">Cofactor biosynthesis; adenosylcobalamin biosynthesis.</text>
</comment>
<evidence type="ECO:0000256" key="7">
    <source>
        <dbReference type="ARBA" id="ARBA00022989"/>
    </source>
</evidence>
<comment type="caution">
    <text evidence="9">Lacks conserved residue(s) required for the propagation of feature annotation.</text>
</comment>
<dbReference type="UniPathway" id="UPA00148"/>
<evidence type="ECO:0000256" key="6">
    <source>
        <dbReference type="ARBA" id="ARBA00022692"/>
    </source>
</evidence>
<dbReference type="GO" id="GO:0009236">
    <property type="term" value="P:cobalamin biosynthetic process"/>
    <property type="evidence" value="ECO:0007669"/>
    <property type="project" value="UniProtKB-UniRule"/>
</dbReference>
<keyword evidence="7 9" id="KW-1133">Transmembrane helix</keyword>
<dbReference type="InParanoid" id="D6Z410"/>
<dbReference type="HAMAP" id="MF_00024">
    <property type="entry name" value="CobD_CbiB"/>
    <property type="match status" value="1"/>
</dbReference>
<dbReference type="GO" id="GO:0005886">
    <property type="term" value="C:plasma membrane"/>
    <property type="evidence" value="ECO:0007669"/>
    <property type="project" value="UniProtKB-SubCell"/>
</dbReference>
<feature type="transmembrane region" description="Helical" evidence="9">
    <location>
        <begin position="81"/>
        <end position="100"/>
    </location>
</feature>
<dbReference type="GO" id="GO:0048472">
    <property type="term" value="F:threonine-phosphate decarboxylase activity"/>
    <property type="evidence" value="ECO:0007669"/>
    <property type="project" value="InterPro"/>
</dbReference>
<dbReference type="STRING" id="589865.DaAHT2_1590"/>
<keyword evidence="5 9" id="KW-0169">Cobalamin biosynthesis</keyword>
<comment type="similarity">
    <text evidence="3 9">Belongs to the CobD/CbiB family.</text>
</comment>
<dbReference type="NCBIfam" id="TIGR00380">
    <property type="entry name" value="cobal_cbiB"/>
    <property type="match status" value="1"/>
</dbReference>